<sequence length="1876" mass="212077">MEGRLDMVVDGRGETRVGHTFRFSHLPLLLRISSSPSSPAQGGSNRFLFTTIMSSLSSFFPSKFLSSSMNTRDRSSEPLSHLRFALETMPGNRKYQFTNLTRAEILHELYEAFWGPYSHLFLPNSNSSLPMHALLNEVQVSQGFCGAGKEEPLIPGRPCAHILKKGEPCYRCKDCALDDSCVICSRCFHATNHTGHNVSFFIAQQSGGCCDCGDEEAWRVPINCPYHPPSTSETPDPSTTSPASSSTPKTRTRTISDVIPPVKNYPYRVNVPPELRETMNRTVGYALDFVLDTLDFSPDEPSVPAGEADLRLQPSADPMMKDQHCVVIWNDDKHSFDEVIKLLCDLTSRTHEEASESAHRIDEEGRDIVKMSTDVTLLLEIAQNIAQIDLGVTIRRAYDTFREQIAAVIIEWLLDLTQSRLATDTLILREVIAEELLSPRKRDHNSYMYNTHALHSLPDIPNLTRLDCLFLCHTRLWKKPRLSLKEIYTSILTLSRDHKLAVAGHFARVYHRVIDAYLLVDREAETSIKYFALQLFTVPSVSYHIVRHHKLITRLLAIITAFFTNQIMDKRIAYPPLTNNTVLDVDTFPFKSKRFMPVFSDLRYLCHNEPVQHLIAHNREFIVQFAKTCQLFMCVNPNKRAVTNHVEFETDAWISVFNVTLSLSRVIKVYGQAFSKASTAELVSAITTVVHHILMVCTLAEDRLDRTKFPPIAFHEIVFGDTAYSIIKFDVLEGWVSFHHSLHWLLAELFKHVDLLTEQKLMEVGMTRVQDIMLRHASEQAILTVVDFPLRVLAMIAQIRTGLWVRNGFAIRGQLLHYRDFMLRELCYDQDLFILQVALVILDPNTIIVTILDRFGLLQYFSGAFVHGTYDATQLASMVEEVLYLFITILSESASISKMPIEDQVRREIVHALSLGPCTYSDLVKRVSERLVEDVCFERVLKEITNFRPPESTSDSGMYELKDEMFDEVNPFFYHYTRNKREEVETILKNRIKKKTGVADPVLIPKAMEVKTGPFAIIPSTFESEALLQVMFYAIYNVLVGTESSGGTAPPSGEAILDQVLHLIMLAIVERAAIFCALAAIKTFEEEKTLIDVLCTLEHHEGYKPYKARVAWVLDQIQNYVPHEVRSRRFVPPDKGADAPDPEEMRKRAAKARQEAIMKQMKAQQASFAINFDDVDDEEDEDMEDAQQEEVSYGTCIVCQEDLNSMRSFGMLGLVQPSRSIRRQPDGFTIYLNEVLQSPPSLDRPVGERITTFPPPDAEAIDAKAGSSPNYDGFPAQYTRFGLHSSVCSHMMHLDCFQVYSISIRQRHRTQATRNHPEVIPRKEYICPLCKSLGNVILPVAKALSTELNTVPFPDWIRSAGISILKSKPDSHLESLQFRNGTGEFVFWSAQDSGYSVAMRNAERDATEATKMVDTVMTVSKSFSQQTRHLRERHEPEAGERGAGIYLPEELIGYTIASMEVAQRGSGVSSSVVADSLSEAQIQMIRGCLNVLTRLAAMHFKGRPDEGREAVKQAIIKRLLPEWSRSSLTSFSFPLLLRDPFTVLVEAAAVAPDIIRHVLVLTYYACLARTVIGLVFVLNKIRSYNTAQLARRNHEDTFGDVRMFFMSVVRHSPVFEHTATLAFETFGEARIEKLLYAFTLPFLRKAAMLCRAVLPHSFPTPDFAGSDVNEYSRLLQFLGIPQLSDLPHQDTLQNALSGWCAHYGHSHAASPLNFGVVLDLPCVYRLARLPLVLDNLFVDPDKLVPCTRCNTVPADAAICLLCGATVCFQSTCCADMDERRGECNMHTRECGGALGIYFLVKRCIVLYLYGNSGTFNQSPYLDVHGEVDISMRRGPRQYLHHARWEDIRKTWLNHGIPTVIARKLESSLDSGGWETF</sequence>
<comment type="caution">
    <text evidence="13">The sequence shown here is derived from an EMBL/GenBank/DDBJ whole genome shotgun (WGS) entry which is preliminary data.</text>
</comment>
<keyword evidence="6 10" id="KW-0833">Ubl conjugation pathway</keyword>
<comment type="similarity">
    <text evidence="8 10">Belongs to the E3 ubiquitin-protein ligase UBR1-like family.</text>
</comment>
<evidence type="ECO:0000256" key="1">
    <source>
        <dbReference type="ARBA" id="ARBA00000900"/>
    </source>
</evidence>
<evidence type="ECO:0000256" key="7">
    <source>
        <dbReference type="ARBA" id="ARBA00022833"/>
    </source>
</evidence>
<feature type="zinc finger region" description="UBR-type" evidence="9">
    <location>
        <begin position="157"/>
        <end position="229"/>
    </location>
</feature>
<dbReference type="EMBL" id="JAACJM010000213">
    <property type="protein sequence ID" value="KAF5337617.1"/>
    <property type="molecule type" value="Genomic_DNA"/>
</dbReference>
<evidence type="ECO:0000256" key="6">
    <source>
        <dbReference type="ARBA" id="ARBA00022786"/>
    </source>
</evidence>
<keyword evidence="5 10" id="KW-0863">Zinc-finger</keyword>
<dbReference type="SUPFAM" id="SSF46785">
    <property type="entry name" value="Winged helix' DNA-binding domain"/>
    <property type="match status" value="1"/>
</dbReference>
<dbReference type="CDD" id="cd19673">
    <property type="entry name" value="UBR-box_UBR3"/>
    <property type="match status" value="1"/>
</dbReference>
<evidence type="ECO:0000313" key="13">
    <source>
        <dbReference type="EMBL" id="KAF5337617.1"/>
    </source>
</evidence>
<dbReference type="InterPro" id="IPR039164">
    <property type="entry name" value="UBR1-like"/>
</dbReference>
<evidence type="ECO:0000256" key="8">
    <source>
        <dbReference type="ARBA" id="ARBA00046341"/>
    </source>
</evidence>
<organism evidence="13 14">
    <name type="scientific">Tetrapyrgos nigripes</name>
    <dbReference type="NCBI Taxonomy" id="182062"/>
    <lineage>
        <taxon>Eukaryota</taxon>
        <taxon>Fungi</taxon>
        <taxon>Dikarya</taxon>
        <taxon>Basidiomycota</taxon>
        <taxon>Agaricomycotina</taxon>
        <taxon>Agaricomycetes</taxon>
        <taxon>Agaricomycetidae</taxon>
        <taxon>Agaricales</taxon>
        <taxon>Marasmiineae</taxon>
        <taxon>Marasmiaceae</taxon>
        <taxon>Tetrapyrgos</taxon>
    </lineage>
</organism>
<dbReference type="Pfam" id="PF02207">
    <property type="entry name" value="zf-UBR"/>
    <property type="match status" value="1"/>
</dbReference>
<dbReference type="Gene3D" id="2.10.110.30">
    <property type="match status" value="1"/>
</dbReference>
<dbReference type="GO" id="GO:0000151">
    <property type="term" value="C:ubiquitin ligase complex"/>
    <property type="evidence" value="ECO:0007669"/>
    <property type="project" value="TreeGrafter"/>
</dbReference>
<dbReference type="GO" id="GO:0071596">
    <property type="term" value="P:ubiquitin-dependent protein catabolic process via the N-end rule pathway"/>
    <property type="evidence" value="ECO:0007669"/>
    <property type="project" value="UniProtKB-UniRule"/>
</dbReference>
<dbReference type="Pfam" id="PF02617">
    <property type="entry name" value="ClpS"/>
    <property type="match status" value="1"/>
</dbReference>
<gene>
    <name evidence="13" type="ORF">D9758_014922</name>
</gene>
<feature type="domain" description="UBR-type" evidence="12">
    <location>
        <begin position="157"/>
        <end position="229"/>
    </location>
</feature>
<accession>A0A8H5FIB6</accession>
<dbReference type="SUPFAM" id="SSF54736">
    <property type="entry name" value="ClpS-like"/>
    <property type="match status" value="1"/>
</dbReference>
<evidence type="ECO:0000256" key="3">
    <source>
        <dbReference type="ARBA" id="ARBA00022679"/>
    </source>
</evidence>
<protein>
    <recommendedName>
        <fullName evidence="10">E3 ubiquitin-protein ligase</fullName>
        <ecNumber evidence="10">2.3.2.27</ecNumber>
    </recommendedName>
</protein>
<evidence type="ECO:0000313" key="14">
    <source>
        <dbReference type="Proteomes" id="UP000559256"/>
    </source>
</evidence>
<dbReference type="InterPro" id="IPR014719">
    <property type="entry name" value="Ribosomal_bL12_C/ClpS-like"/>
</dbReference>
<dbReference type="InterPro" id="IPR036390">
    <property type="entry name" value="WH_DNA-bd_sf"/>
</dbReference>
<keyword evidence="4 10" id="KW-0479">Metal-binding</keyword>
<dbReference type="InterPro" id="IPR044046">
    <property type="entry name" value="E3_ligase_UBR-like_C"/>
</dbReference>
<comment type="function">
    <text evidence="10">Ubiquitin ligase protein which is a component of the N-end rule pathway. Recognizes and binds to proteins bearing specific N-terminal residues that are destabilizing according to the N-end rule, leading to their ubiquitination and subsequent degradation.</text>
</comment>
<dbReference type="UniPathway" id="UPA00143"/>
<feature type="compositionally biased region" description="Low complexity" evidence="11">
    <location>
        <begin position="229"/>
        <end position="254"/>
    </location>
</feature>
<dbReference type="GO" id="GO:0008270">
    <property type="term" value="F:zinc ion binding"/>
    <property type="evidence" value="ECO:0007669"/>
    <property type="project" value="UniProtKB-UniRule"/>
</dbReference>
<dbReference type="PROSITE" id="PS51157">
    <property type="entry name" value="ZF_UBR"/>
    <property type="match status" value="1"/>
</dbReference>
<dbReference type="Proteomes" id="UP000559256">
    <property type="component" value="Unassembled WGS sequence"/>
</dbReference>
<evidence type="ECO:0000256" key="11">
    <source>
        <dbReference type="SAM" id="MobiDB-lite"/>
    </source>
</evidence>
<keyword evidence="3 10" id="KW-0808">Transferase</keyword>
<name>A0A8H5FIB6_9AGAR</name>
<keyword evidence="14" id="KW-1185">Reference proteome</keyword>
<dbReference type="GO" id="GO:0005737">
    <property type="term" value="C:cytoplasm"/>
    <property type="evidence" value="ECO:0007669"/>
    <property type="project" value="TreeGrafter"/>
</dbReference>
<dbReference type="CDD" id="cd16482">
    <property type="entry name" value="RING-H2_UBR1-like"/>
    <property type="match status" value="1"/>
</dbReference>
<evidence type="ECO:0000256" key="5">
    <source>
        <dbReference type="ARBA" id="ARBA00022771"/>
    </source>
</evidence>
<feature type="region of interest" description="Disordered" evidence="11">
    <location>
        <begin position="228"/>
        <end position="254"/>
    </location>
</feature>
<dbReference type="InterPro" id="IPR003769">
    <property type="entry name" value="ClpS_core"/>
</dbReference>
<dbReference type="InterPro" id="IPR055194">
    <property type="entry name" value="UBR1-like_WH"/>
</dbReference>
<dbReference type="PANTHER" id="PTHR21497">
    <property type="entry name" value="UBIQUITIN LIGASE E3 ALPHA-RELATED"/>
    <property type="match status" value="1"/>
</dbReference>
<evidence type="ECO:0000259" key="12">
    <source>
        <dbReference type="PROSITE" id="PS51157"/>
    </source>
</evidence>
<dbReference type="GO" id="GO:0061630">
    <property type="term" value="F:ubiquitin protein ligase activity"/>
    <property type="evidence" value="ECO:0007669"/>
    <property type="project" value="UniProtKB-UniRule"/>
</dbReference>
<dbReference type="Pfam" id="PF18995">
    <property type="entry name" value="PRT6_C"/>
    <property type="match status" value="1"/>
</dbReference>
<dbReference type="EC" id="2.3.2.27" evidence="10"/>
<proteinExistence type="inferred from homology"/>
<dbReference type="PANTHER" id="PTHR21497:SF24">
    <property type="entry name" value="E3 UBIQUITIN-PROTEIN LIGASE UBR1"/>
    <property type="match status" value="1"/>
</dbReference>
<reference evidence="13 14" key="1">
    <citation type="journal article" date="2020" name="ISME J.">
        <title>Uncovering the hidden diversity of litter-decomposition mechanisms in mushroom-forming fungi.</title>
        <authorList>
            <person name="Floudas D."/>
            <person name="Bentzer J."/>
            <person name="Ahren D."/>
            <person name="Johansson T."/>
            <person name="Persson P."/>
            <person name="Tunlid A."/>
        </authorList>
    </citation>
    <scope>NUCLEOTIDE SEQUENCE [LARGE SCALE GENOMIC DNA]</scope>
    <source>
        <strain evidence="13 14">CBS 291.85</strain>
    </source>
</reference>
<dbReference type="SMART" id="SM00396">
    <property type="entry name" value="ZnF_UBR1"/>
    <property type="match status" value="1"/>
</dbReference>
<dbReference type="InterPro" id="IPR042065">
    <property type="entry name" value="E3_ELL-like"/>
</dbReference>
<dbReference type="OrthoDB" id="26387at2759"/>
<comment type="pathway">
    <text evidence="2 10">Protein modification; protein ubiquitination.</text>
</comment>
<dbReference type="Gene3D" id="1.10.10.2670">
    <property type="entry name" value="E3 ubiquitin-protein ligase"/>
    <property type="match status" value="1"/>
</dbReference>
<dbReference type="FunFam" id="2.10.110.30:FF:000002">
    <property type="entry name" value="Putative e3 ubiquitin-protein ligase ubr3"/>
    <property type="match status" value="1"/>
</dbReference>
<evidence type="ECO:0000256" key="4">
    <source>
        <dbReference type="ARBA" id="ARBA00022723"/>
    </source>
</evidence>
<dbReference type="Gene3D" id="3.30.1390.10">
    <property type="match status" value="1"/>
</dbReference>
<evidence type="ECO:0000256" key="10">
    <source>
        <dbReference type="RuleBase" id="RU366018"/>
    </source>
</evidence>
<keyword evidence="7 10" id="KW-0862">Zinc</keyword>
<evidence type="ECO:0000256" key="2">
    <source>
        <dbReference type="ARBA" id="ARBA00004906"/>
    </source>
</evidence>
<evidence type="ECO:0000256" key="9">
    <source>
        <dbReference type="PROSITE-ProRule" id="PRU00508"/>
    </source>
</evidence>
<comment type="catalytic activity">
    <reaction evidence="1 10">
        <text>S-ubiquitinyl-[E2 ubiquitin-conjugating enzyme]-L-cysteine + [acceptor protein]-L-lysine = [E2 ubiquitin-conjugating enzyme]-L-cysteine + N(6)-ubiquitinyl-[acceptor protein]-L-lysine.</text>
        <dbReference type="EC" id="2.3.2.27"/>
    </reaction>
</comment>
<dbReference type="InterPro" id="IPR003126">
    <property type="entry name" value="Znf_UBR"/>
</dbReference>
<dbReference type="GO" id="GO:0016567">
    <property type="term" value="P:protein ubiquitination"/>
    <property type="evidence" value="ECO:0007669"/>
    <property type="project" value="UniProtKB-UniRule"/>
</dbReference>
<dbReference type="Pfam" id="PF22960">
    <property type="entry name" value="WHD_UBR1"/>
    <property type="match status" value="1"/>
</dbReference>